<dbReference type="AlphaFoldDB" id="A0A3E2GZS1"/>
<keyword evidence="4 5" id="KW-0349">Heme</keyword>
<dbReference type="InterPro" id="IPR050121">
    <property type="entry name" value="Cytochrome_P450_monoxygenase"/>
</dbReference>
<evidence type="ECO:0000256" key="1">
    <source>
        <dbReference type="ARBA" id="ARBA00001971"/>
    </source>
</evidence>
<dbReference type="EMBL" id="NCSJ02000260">
    <property type="protein sequence ID" value="RFU26472.1"/>
    <property type="molecule type" value="Genomic_DNA"/>
</dbReference>
<evidence type="ECO:0000256" key="4">
    <source>
        <dbReference type="PIRSR" id="PIRSR602401-1"/>
    </source>
</evidence>
<dbReference type="GO" id="GO:0020037">
    <property type="term" value="F:heme binding"/>
    <property type="evidence" value="ECO:0007669"/>
    <property type="project" value="InterPro"/>
</dbReference>
<dbReference type="PROSITE" id="PS00086">
    <property type="entry name" value="CYTOCHROME_P450"/>
    <property type="match status" value="1"/>
</dbReference>
<evidence type="ECO:0000256" key="5">
    <source>
        <dbReference type="RuleBase" id="RU000461"/>
    </source>
</evidence>
<dbReference type="PRINTS" id="PR00385">
    <property type="entry name" value="P450"/>
</dbReference>
<comment type="caution">
    <text evidence="6">The sequence shown here is derived from an EMBL/GenBank/DDBJ whole genome shotgun (WGS) entry which is preliminary data.</text>
</comment>
<evidence type="ECO:0000313" key="6">
    <source>
        <dbReference type="EMBL" id="RFU26472.1"/>
    </source>
</evidence>
<dbReference type="OrthoDB" id="2789670at2759"/>
<gene>
    <name evidence="6" type="ORF">B7463_g9863</name>
</gene>
<evidence type="ECO:0000256" key="3">
    <source>
        <dbReference type="ARBA" id="ARBA00023004"/>
    </source>
</evidence>
<dbReference type="Gene3D" id="1.10.630.10">
    <property type="entry name" value="Cytochrome P450"/>
    <property type="match status" value="1"/>
</dbReference>
<dbReference type="SUPFAM" id="SSF48264">
    <property type="entry name" value="Cytochrome P450"/>
    <property type="match status" value="1"/>
</dbReference>
<keyword evidence="5" id="KW-0503">Monooxygenase</keyword>
<protein>
    <submittedName>
        <fullName evidence="6">Uncharacterized protein</fullName>
    </submittedName>
</protein>
<organism evidence="6 7">
    <name type="scientific">Scytalidium lignicola</name>
    <name type="common">Hyphomycete</name>
    <dbReference type="NCBI Taxonomy" id="5539"/>
    <lineage>
        <taxon>Eukaryota</taxon>
        <taxon>Fungi</taxon>
        <taxon>Dikarya</taxon>
        <taxon>Ascomycota</taxon>
        <taxon>Pezizomycotina</taxon>
        <taxon>Leotiomycetes</taxon>
        <taxon>Leotiomycetes incertae sedis</taxon>
        <taxon>Scytalidium</taxon>
    </lineage>
</organism>
<keyword evidence="3 4" id="KW-0408">Iron</keyword>
<dbReference type="GO" id="GO:0005506">
    <property type="term" value="F:iron ion binding"/>
    <property type="evidence" value="ECO:0007669"/>
    <property type="project" value="InterPro"/>
</dbReference>
<comment type="similarity">
    <text evidence="5">Belongs to the cytochrome P450 family.</text>
</comment>
<dbReference type="InterPro" id="IPR036396">
    <property type="entry name" value="Cyt_P450_sf"/>
</dbReference>
<dbReference type="InterPro" id="IPR001128">
    <property type="entry name" value="Cyt_P450"/>
</dbReference>
<comment type="cofactor">
    <cofactor evidence="1 4">
        <name>heme</name>
        <dbReference type="ChEBI" id="CHEBI:30413"/>
    </cofactor>
</comment>
<feature type="non-terminal residue" evidence="6">
    <location>
        <position position="1"/>
    </location>
</feature>
<reference evidence="6 7" key="1">
    <citation type="submission" date="2018-05" db="EMBL/GenBank/DDBJ databases">
        <title>Draft genome sequence of Scytalidium lignicola DSM 105466, a ubiquitous saprotrophic fungus.</title>
        <authorList>
            <person name="Buettner E."/>
            <person name="Gebauer A.M."/>
            <person name="Hofrichter M."/>
            <person name="Liers C."/>
            <person name="Kellner H."/>
        </authorList>
    </citation>
    <scope>NUCLEOTIDE SEQUENCE [LARGE SCALE GENOMIC DNA]</scope>
    <source>
        <strain evidence="6 7">DSM 105466</strain>
    </source>
</reference>
<keyword evidence="7" id="KW-1185">Reference proteome</keyword>
<name>A0A3E2GZS1_SCYLI</name>
<dbReference type="PRINTS" id="PR00463">
    <property type="entry name" value="EP450I"/>
</dbReference>
<feature type="non-terminal residue" evidence="6">
    <location>
        <position position="570"/>
    </location>
</feature>
<dbReference type="Pfam" id="PF00067">
    <property type="entry name" value="p450"/>
    <property type="match status" value="1"/>
</dbReference>
<sequence length="570" mass="65380">MVESHYGFRSKKLQNLHKKHPVIRIGPNSLSYGDAQAIKDIYGHNTKCIKDDQYNVTAGTHYHLADVIDKDEHARKRKVLSAAYALKNLEEWEFKVADKASRLIKHFDSCASIPGSTVDYRSWTNFFSLDAIADIGLSKRLGFLDQGHDRCLSERLDGQVMEVNFRDCLYAVSRAQSGIVWSYSWYKTLVKITKLVSPFYRGLWRLNDSWDGIVLHLMRERLQRYKNGEKLDDFFQSLMEDKNGKPQHLDFGEIYAEVSIMMNAGSTTTAIAMANVLYQLLRNPECLKKLRREIDGVVDTDEIVVSYDKIRHLPYLRACLDESLRLFPPTAHGLPRSTPEEGWLIRGEFIPGNTTVAVSAYVAHRDEKIFPDPETYKPERWLGEEGKALQPYFVAFSAGARGCIGRNISYLEQTVVLASVLHRSIMTKPDDKQLKDAIDWYFTNQEDPTDRATVTATACIFNVKINTLRKAIQRRLKPTKKATQSRGRSSFLKPHQIKALRSHIKTQAYDNNPLNRAILLKVATFLHKDNTEPSIQWICNFLKANPEFHIITTKPIEKERIQAQDKEVVK</sequence>
<dbReference type="Proteomes" id="UP000258309">
    <property type="component" value="Unassembled WGS sequence"/>
</dbReference>
<keyword evidence="5" id="KW-0560">Oxidoreductase</keyword>
<accession>A0A3E2GZS1</accession>
<dbReference type="STRING" id="5539.A0A3E2GZS1"/>
<dbReference type="PANTHER" id="PTHR24305:SF172">
    <property type="entry name" value="P450, PUTATIVE (EUROFUNG)-RELATED"/>
    <property type="match status" value="1"/>
</dbReference>
<dbReference type="GO" id="GO:0004497">
    <property type="term" value="F:monooxygenase activity"/>
    <property type="evidence" value="ECO:0007669"/>
    <property type="project" value="UniProtKB-KW"/>
</dbReference>
<evidence type="ECO:0000256" key="2">
    <source>
        <dbReference type="ARBA" id="ARBA00022723"/>
    </source>
</evidence>
<feature type="binding site" description="axial binding residue" evidence="4">
    <location>
        <position position="403"/>
    </location>
    <ligand>
        <name>heme</name>
        <dbReference type="ChEBI" id="CHEBI:30413"/>
    </ligand>
    <ligandPart>
        <name>Fe</name>
        <dbReference type="ChEBI" id="CHEBI:18248"/>
    </ligandPart>
</feature>
<keyword evidence="2 4" id="KW-0479">Metal-binding</keyword>
<dbReference type="PANTHER" id="PTHR24305">
    <property type="entry name" value="CYTOCHROME P450"/>
    <property type="match status" value="1"/>
</dbReference>
<dbReference type="InterPro" id="IPR017972">
    <property type="entry name" value="Cyt_P450_CS"/>
</dbReference>
<dbReference type="InterPro" id="IPR002401">
    <property type="entry name" value="Cyt_P450_E_grp-I"/>
</dbReference>
<evidence type="ECO:0000313" key="7">
    <source>
        <dbReference type="Proteomes" id="UP000258309"/>
    </source>
</evidence>
<dbReference type="CDD" id="cd11061">
    <property type="entry name" value="CYP67-like"/>
    <property type="match status" value="1"/>
</dbReference>
<dbReference type="OMA" id="PFARIRY"/>
<proteinExistence type="inferred from homology"/>
<dbReference type="GO" id="GO:0016705">
    <property type="term" value="F:oxidoreductase activity, acting on paired donors, with incorporation or reduction of molecular oxygen"/>
    <property type="evidence" value="ECO:0007669"/>
    <property type="project" value="InterPro"/>
</dbReference>